<dbReference type="Proteomes" id="UP000247932">
    <property type="component" value="Unassembled WGS sequence"/>
</dbReference>
<keyword evidence="2" id="KW-1185">Reference proteome</keyword>
<gene>
    <name evidence="1" type="ORF">DKK70_07375</name>
</gene>
<name>A0A2V4EB42_9GAMM</name>
<reference evidence="1 2" key="1">
    <citation type="submission" date="2018-05" db="EMBL/GenBank/DDBJ databases">
        <title>Reference genomes for bee gut microbiota database.</title>
        <authorList>
            <person name="Ellegaard K.M."/>
        </authorList>
    </citation>
    <scope>NUCLEOTIDE SEQUENCE [LARGE SCALE GENOMIC DNA]</scope>
    <source>
        <strain evidence="1 2">ESL0182</strain>
    </source>
</reference>
<organism evidence="1 2">
    <name type="scientific">Gilliamella apicola</name>
    <dbReference type="NCBI Taxonomy" id="1196095"/>
    <lineage>
        <taxon>Bacteria</taxon>
        <taxon>Pseudomonadati</taxon>
        <taxon>Pseudomonadota</taxon>
        <taxon>Gammaproteobacteria</taxon>
        <taxon>Orbales</taxon>
        <taxon>Orbaceae</taxon>
        <taxon>Gilliamella</taxon>
    </lineage>
</organism>
<evidence type="ECO:0000313" key="1">
    <source>
        <dbReference type="EMBL" id="PXZ07654.1"/>
    </source>
</evidence>
<protein>
    <submittedName>
        <fullName evidence="1">Uncharacterized protein</fullName>
    </submittedName>
</protein>
<accession>A0A2V4EB42</accession>
<comment type="caution">
    <text evidence="1">The sequence shown here is derived from an EMBL/GenBank/DDBJ whole genome shotgun (WGS) entry which is preliminary data.</text>
</comment>
<proteinExistence type="predicted"/>
<evidence type="ECO:0000313" key="2">
    <source>
        <dbReference type="Proteomes" id="UP000247932"/>
    </source>
</evidence>
<dbReference type="EMBL" id="QGLR01000009">
    <property type="protein sequence ID" value="PXZ07654.1"/>
    <property type="molecule type" value="Genomic_DNA"/>
</dbReference>
<dbReference type="AlphaFoldDB" id="A0A2V4EB42"/>
<sequence>MEIKKPIVQNWDKTDRFYFSEIKDEDLLSAQNIALSNEPNNTLKIDKEGLLCLPSYIILGSGRFEEDMKAYKRPFEVIFPCYKSFSKEQLISIGKQYQIFVRFNSYLACEKTKPFPQNITHCLYEAYGNQVEPSSLLYLREDFKIKPASYQEKRNIIFNIVKRADNEEIEYAIFSINNEIYPLRSDINLGNQYIWANFSIENLASMTADFKHFYEYELFAVKKS</sequence>
<dbReference type="RefSeq" id="WP_110433395.1">
    <property type="nucleotide sequence ID" value="NZ_QGLR01000009.1"/>
</dbReference>